<dbReference type="EMBL" id="FOCL01000005">
    <property type="protein sequence ID" value="SEO12603.1"/>
    <property type="molecule type" value="Genomic_DNA"/>
</dbReference>
<dbReference type="SUPFAM" id="SSF56954">
    <property type="entry name" value="Outer membrane efflux proteins (OEP)"/>
    <property type="match status" value="1"/>
</dbReference>
<keyword evidence="2" id="KW-1134">Transmembrane beta strand</keyword>
<dbReference type="STRING" id="551995.SAMN05192574_105399"/>
<evidence type="ECO:0000256" key="2">
    <source>
        <dbReference type="ARBA" id="ARBA00022452"/>
    </source>
</evidence>
<dbReference type="Gene3D" id="1.20.1600.10">
    <property type="entry name" value="Outer membrane efflux proteins (OEP)"/>
    <property type="match status" value="1"/>
</dbReference>
<keyword evidence="5" id="KW-0998">Cell outer membrane</keyword>
<evidence type="ECO:0000313" key="7">
    <source>
        <dbReference type="Proteomes" id="UP000198942"/>
    </source>
</evidence>
<accession>A0A1H8M5F5</accession>
<dbReference type="GO" id="GO:0015288">
    <property type="term" value="F:porin activity"/>
    <property type="evidence" value="ECO:0007669"/>
    <property type="project" value="TreeGrafter"/>
</dbReference>
<sequence>MIEGKLFILIVLLHLVPAKTYSQELQMLSDTGHRLSLTAVWHLADIQNRTNQVKSIQVNQLQENILDAKAERLPELNATGGFEEASDLPIYTNGVLNAPKLHNIVHTRYRLGVDGTLNIYNGNKTNLKIEEQKTLKELEVIRQQATVADIRLLAAAYYLDLKKSYLFKALVEKNIADQERQLAKISVFLQQGAILKSDLLRARLKLSNQRVSLIQIQNDILIGTQKLNILIGRPDNDTIIPIDSLQTDQSDLKPYDEYLNGLPQVYNNRISDKEKSLSEIRLKNVKANVGLKVGLYGNFQYAYPENFLYPYYANVYSLGVAGIKVSYPLSGYYLNAHKQKAAMLEVQKQQLLSLDVQDKVRQRITEAYVRLTEARTKVTVAHDNVSVAAENYRIVKNTYFNQASLITDLLDADVQLLQANFDLVSSEVTAQLQYYQLQNTLGTL</sequence>
<evidence type="ECO:0000256" key="1">
    <source>
        <dbReference type="ARBA" id="ARBA00004442"/>
    </source>
</evidence>
<evidence type="ECO:0000256" key="3">
    <source>
        <dbReference type="ARBA" id="ARBA00022692"/>
    </source>
</evidence>
<protein>
    <submittedName>
        <fullName evidence="6">Outer membrane protein TolC</fullName>
    </submittedName>
</protein>
<organism evidence="6 7">
    <name type="scientific">Mucilaginibacter gossypiicola</name>
    <dbReference type="NCBI Taxonomy" id="551995"/>
    <lineage>
        <taxon>Bacteria</taxon>
        <taxon>Pseudomonadati</taxon>
        <taxon>Bacteroidota</taxon>
        <taxon>Sphingobacteriia</taxon>
        <taxon>Sphingobacteriales</taxon>
        <taxon>Sphingobacteriaceae</taxon>
        <taxon>Mucilaginibacter</taxon>
    </lineage>
</organism>
<keyword evidence="7" id="KW-1185">Reference proteome</keyword>
<evidence type="ECO:0000256" key="4">
    <source>
        <dbReference type="ARBA" id="ARBA00023136"/>
    </source>
</evidence>
<dbReference type="PANTHER" id="PTHR30026">
    <property type="entry name" value="OUTER MEMBRANE PROTEIN TOLC"/>
    <property type="match status" value="1"/>
</dbReference>
<proteinExistence type="predicted"/>
<dbReference type="GO" id="GO:0009279">
    <property type="term" value="C:cell outer membrane"/>
    <property type="evidence" value="ECO:0007669"/>
    <property type="project" value="UniProtKB-SubCell"/>
</dbReference>
<name>A0A1H8M5F5_9SPHI</name>
<gene>
    <name evidence="6" type="ORF">SAMN05192574_105399</name>
</gene>
<dbReference type="AlphaFoldDB" id="A0A1H8M5F5"/>
<keyword evidence="3" id="KW-0812">Transmembrane</keyword>
<comment type="subcellular location">
    <subcellularLocation>
        <location evidence="1">Cell outer membrane</location>
    </subcellularLocation>
</comment>
<evidence type="ECO:0000256" key="5">
    <source>
        <dbReference type="ARBA" id="ARBA00023237"/>
    </source>
</evidence>
<evidence type="ECO:0000313" key="6">
    <source>
        <dbReference type="EMBL" id="SEO12603.1"/>
    </source>
</evidence>
<keyword evidence="4" id="KW-0472">Membrane</keyword>
<dbReference type="InterPro" id="IPR051906">
    <property type="entry name" value="TolC-like"/>
</dbReference>
<dbReference type="GO" id="GO:1990281">
    <property type="term" value="C:efflux pump complex"/>
    <property type="evidence" value="ECO:0007669"/>
    <property type="project" value="TreeGrafter"/>
</dbReference>
<dbReference type="PANTHER" id="PTHR30026:SF20">
    <property type="entry name" value="OUTER MEMBRANE PROTEIN TOLC"/>
    <property type="match status" value="1"/>
</dbReference>
<dbReference type="GO" id="GO:0015562">
    <property type="term" value="F:efflux transmembrane transporter activity"/>
    <property type="evidence" value="ECO:0007669"/>
    <property type="project" value="InterPro"/>
</dbReference>
<dbReference type="Proteomes" id="UP000198942">
    <property type="component" value="Unassembled WGS sequence"/>
</dbReference>
<reference evidence="7" key="1">
    <citation type="submission" date="2016-10" db="EMBL/GenBank/DDBJ databases">
        <authorList>
            <person name="Varghese N."/>
            <person name="Submissions S."/>
        </authorList>
    </citation>
    <scope>NUCLEOTIDE SEQUENCE [LARGE SCALE GENOMIC DNA]</scope>
    <source>
        <strain evidence="7">Gh-48</strain>
    </source>
</reference>